<evidence type="ECO:0000313" key="2">
    <source>
        <dbReference type="EMBL" id="GMH25484.1"/>
    </source>
</evidence>
<keyword evidence="3" id="KW-1185">Reference proteome</keyword>
<feature type="chain" id="PRO_5042077331" description="Secreted protein" evidence="1">
    <location>
        <begin position="23"/>
        <end position="101"/>
    </location>
</feature>
<evidence type="ECO:0008006" key="4">
    <source>
        <dbReference type="Google" id="ProtNLM"/>
    </source>
</evidence>
<evidence type="ECO:0000256" key="1">
    <source>
        <dbReference type="SAM" id="SignalP"/>
    </source>
</evidence>
<proteinExistence type="predicted"/>
<dbReference type="Proteomes" id="UP001279734">
    <property type="component" value="Unassembled WGS sequence"/>
</dbReference>
<organism evidence="2 3">
    <name type="scientific">Nepenthes gracilis</name>
    <name type="common">Slender pitcher plant</name>
    <dbReference type="NCBI Taxonomy" id="150966"/>
    <lineage>
        <taxon>Eukaryota</taxon>
        <taxon>Viridiplantae</taxon>
        <taxon>Streptophyta</taxon>
        <taxon>Embryophyta</taxon>
        <taxon>Tracheophyta</taxon>
        <taxon>Spermatophyta</taxon>
        <taxon>Magnoliopsida</taxon>
        <taxon>eudicotyledons</taxon>
        <taxon>Gunneridae</taxon>
        <taxon>Pentapetalae</taxon>
        <taxon>Caryophyllales</taxon>
        <taxon>Nepenthaceae</taxon>
        <taxon>Nepenthes</taxon>
    </lineage>
</organism>
<dbReference type="EMBL" id="BSYO01000029">
    <property type="protein sequence ID" value="GMH25484.1"/>
    <property type="molecule type" value="Genomic_DNA"/>
</dbReference>
<sequence>MVHDQWATFRCATAMLLPSAICITGIKSYPCNQPPSPQIAMQNLTEAQSPCNYSNSNAEWRVNEKEGGHQHMMEFRNICDNSDPLPGVLGCITKQPFRYEE</sequence>
<reference evidence="2" key="1">
    <citation type="submission" date="2023-05" db="EMBL/GenBank/DDBJ databases">
        <title>Nepenthes gracilis genome sequencing.</title>
        <authorList>
            <person name="Fukushima K."/>
        </authorList>
    </citation>
    <scope>NUCLEOTIDE SEQUENCE</scope>
    <source>
        <strain evidence="2">SING2019-196</strain>
    </source>
</reference>
<dbReference type="AlphaFoldDB" id="A0AAD3Y301"/>
<name>A0AAD3Y301_NEPGR</name>
<keyword evidence="1" id="KW-0732">Signal</keyword>
<feature type="signal peptide" evidence="1">
    <location>
        <begin position="1"/>
        <end position="22"/>
    </location>
</feature>
<evidence type="ECO:0000313" key="3">
    <source>
        <dbReference type="Proteomes" id="UP001279734"/>
    </source>
</evidence>
<comment type="caution">
    <text evidence="2">The sequence shown here is derived from an EMBL/GenBank/DDBJ whole genome shotgun (WGS) entry which is preliminary data.</text>
</comment>
<gene>
    <name evidence="2" type="ORF">Nepgr_027327</name>
</gene>
<accession>A0AAD3Y301</accession>
<protein>
    <recommendedName>
        <fullName evidence="4">Secreted protein</fullName>
    </recommendedName>
</protein>